<evidence type="ECO:0000256" key="3">
    <source>
        <dbReference type="ARBA" id="ARBA00012438"/>
    </source>
</evidence>
<evidence type="ECO:0000256" key="19">
    <source>
        <dbReference type="ARBA" id="ARBA00068150"/>
    </source>
</evidence>
<dbReference type="InterPro" id="IPR013767">
    <property type="entry name" value="PAS_fold"/>
</dbReference>
<gene>
    <name evidence="28" type="ORF">EHF44_00140</name>
</gene>
<accession>A0A3G8GUI0</accession>
<sequence>MDSMLGATLAANAARDREMGKAERIDALFQAIPYPAMGFDRGGCVDGLNSHALLLLEASRAELIGTRIESVAKTLFRHDGSLDRTSKVQSLCEALQGEEKQTLIFPIADQTTVVYEIQVDSRRDGGTLLLIRDITSHADLQESERDLHITLHAISDAVISTDAVGNVKRINGMASQLIGLGWGEAVGRQVTEVLRLTCADDGGTFVDPVSEVSRTGLPLNRSDLTLHGAARGTPVDIILGAAPLRNDAGVFQGTVLVMRDVSVERAAEKALQASEDRYRRLIEFLPYAVIVQRNDKICYANPMAVSMLRASSVDALLDRNILELVHCTDRDLVKSRISLLRKQRISVPTTAERWIRLDGSLLECEVTAVPYDWDGESSALVLLQDISARRMAETQRDRFFELSIDLQCIASEDGYLKRVNRAFTQVLGWTSDEIARQPYINFVHPEDRPRTFEIVASSNVGVLAEHFENRYVCKDGTYRWLAWNAVREPDGYIYAIARDVTDIRAARDQMLLAKAEAESASRAKSAFLATMSHEIRTPMNGVVGMIEVLSRSGLSENQSDIASTIRQSAATLLRLIDDILDFSKIEAGRMEIESNPVSPRQVVEGVYLALLPVANAADVSLHCGVSDNVAEWVLADETRLRQVLYNLVGNAIKFSTGRPTVAGSVEISVDVIGASEGEPAAQTITFSVTDNGIGIAGDAIPHLFEPFTQAEASTTRRYGGTGLGLAICQRLVRAMGGQISVTSEVGIGSAFSAMLSFPIAPAAAKRDEMTAKHHRTSAAESSKILVVEDDPINQKVICAQLELLGYQAKLVNNGAEAIEEWRRSHYGLILTDIHMPIMDGYALVGAIRDAEGNGGETPIVALTANAMLGEKQRALAAGMDDYLTKPLHLNSLKAALERWLKPASRGAVLTQEEQRGYDRSMNVSVLHEMIGDDPQVVSELLSAYAEQLREMQPRLHQALRNDNRNEASYLSHRLKSSSRSVGALSLGELCTQIERACKEDLDLGELLASFEDEALRVTHALSTLQHEIQASIAIAEGRNLQ</sequence>
<name>A0A3G8GUI0_9BURK</name>
<dbReference type="SMART" id="SM00388">
    <property type="entry name" value="HisKA"/>
    <property type="match status" value="1"/>
</dbReference>
<dbReference type="OrthoDB" id="9816309at2"/>
<evidence type="ECO:0000259" key="24">
    <source>
        <dbReference type="PROSITE" id="PS50110"/>
    </source>
</evidence>
<dbReference type="NCBIfam" id="TIGR00229">
    <property type="entry name" value="sensory_box"/>
    <property type="match status" value="2"/>
</dbReference>
<reference evidence="29" key="1">
    <citation type="submission" date="2018-11" db="EMBL/GenBank/DDBJ databases">
        <title>FDA dAtabase for Regulatory Grade micrObial Sequences (FDA-ARGOS): Supporting development and validation of Infectious Disease Dx tests.</title>
        <authorList>
            <person name="Goldberg B."/>
            <person name="Campos J."/>
            <person name="Tallon L."/>
            <person name="Sadzewicz L."/>
            <person name="Zhao X."/>
            <person name="Vavikolanu K."/>
            <person name="Mehta A."/>
            <person name="Aluvathingal J."/>
            <person name="Nadendla S."/>
            <person name="Geyer C."/>
            <person name="Nandy P."/>
            <person name="Yan Y."/>
            <person name="Sichtig H."/>
        </authorList>
    </citation>
    <scope>NUCLEOTIDE SEQUENCE [LARGE SCALE GENOMIC DNA]</scope>
    <source>
        <strain evidence="29">FDAARGOS_614</strain>
        <plasmid evidence="29">unnamed1</plasmid>
    </source>
</reference>
<dbReference type="PROSITE" id="PS50113">
    <property type="entry name" value="PAC"/>
    <property type="match status" value="1"/>
</dbReference>
<dbReference type="Gene3D" id="3.30.450.20">
    <property type="entry name" value="PAS domain"/>
    <property type="match status" value="4"/>
</dbReference>
<dbReference type="InterPro" id="IPR003594">
    <property type="entry name" value="HATPase_dom"/>
</dbReference>
<keyword evidence="9" id="KW-0732">Signal</keyword>
<evidence type="ECO:0000259" key="26">
    <source>
        <dbReference type="PROSITE" id="PS50113"/>
    </source>
</evidence>
<dbReference type="PANTHER" id="PTHR43047">
    <property type="entry name" value="TWO-COMPONENT HISTIDINE PROTEIN KINASE"/>
    <property type="match status" value="1"/>
</dbReference>
<dbReference type="Pfam" id="PF01627">
    <property type="entry name" value="Hpt"/>
    <property type="match status" value="1"/>
</dbReference>
<dbReference type="CDD" id="cd00130">
    <property type="entry name" value="PAS"/>
    <property type="match status" value="3"/>
</dbReference>
<dbReference type="Pfam" id="PF08448">
    <property type="entry name" value="PAS_4"/>
    <property type="match status" value="1"/>
</dbReference>
<dbReference type="GO" id="GO:0006355">
    <property type="term" value="P:regulation of DNA-templated transcription"/>
    <property type="evidence" value="ECO:0007669"/>
    <property type="project" value="InterPro"/>
</dbReference>
<dbReference type="KEGG" id="cpau:EHF44_00140"/>
<comment type="catalytic activity">
    <reaction evidence="1">
        <text>ATP + protein L-histidine = ADP + protein N-phospho-L-histidine.</text>
        <dbReference type="EC" id="2.7.13.3"/>
    </reaction>
</comment>
<dbReference type="SUPFAM" id="SSF47384">
    <property type="entry name" value="Homodimeric domain of signal transducing histidine kinase"/>
    <property type="match status" value="1"/>
</dbReference>
<feature type="domain" description="PAS" evidence="25">
    <location>
        <begin position="409"/>
        <end position="448"/>
    </location>
</feature>
<comment type="subunit">
    <text evidence="18">At low DSF concentrations, interacts with RpfF.</text>
</comment>
<keyword evidence="12" id="KW-0067">ATP-binding</keyword>
<dbReference type="InterPro" id="IPR001610">
    <property type="entry name" value="PAC"/>
</dbReference>
<keyword evidence="16" id="KW-0472">Membrane</keyword>
<keyword evidence="28" id="KW-0614">Plasmid</keyword>
<dbReference type="Pfam" id="PF02518">
    <property type="entry name" value="HATPase_c"/>
    <property type="match status" value="1"/>
</dbReference>
<dbReference type="SMART" id="SM00387">
    <property type="entry name" value="HATPase_c"/>
    <property type="match status" value="1"/>
</dbReference>
<dbReference type="InterPro" id="IPR013656">
    <property type="entry name" value="PAS_4"/>
</dbReference>
<evidence type="ECO:0000313" key="28">
    <source>
        <dbReference type="EMBL" id="AZG11936.1"/>
    </source>
</evidence>
<dbReference type="InterPro" id="IPR036890">
    <property type="entry name" value="HATPase_C_sf"/>
</dbReference>
<keyword evidence="5" id="KW-0997">Cell inner membrane</keyword>
<dbReference type="InterPro" id="IPR011006">
    <property type="entry name" value="CheY-like_superfamily"/>
</dbReference>
<dbReference type="FunFam" id="1.10.287.130:FF:000002">
    <property type="entry name" value="Two-component osmosensing histidine kinase"/>
    <property type="match status" value="1"/>
</dbReference>
<dbReference type="FunFam" id="3.30.565.10:FF:000010">
    <property type="entry name" value="Sensor histidine kinase RcsC"/>
    <property type="match status" value="1"/>
</dbReference>
<dbReference type="InterPro" id="IPR036097">
    <property type="entry name" value="HisK_dim/P_sf"/>
</dbReference>
<dbReference type="InterPro" id="IPR005467">
    <property type="entry name" value="His_kinase_dom"/>
</dbReference>
<feature type="domain" description="Histidine kinase" evidence="23">
    <location>
        <begin position="530"/>
        <end position="759"/>
    </location>
</feature>
<dbReference type="GO" id="GO:0005886">
    <property type="term" value="C:plasma membrane"/>
    <property type="evidence" value="ECO:0007669"/>
    <property type="project" value="UniProtKB-SubCell"/>
</dbReference>
<dbReference type="InterPro" id="IPR035965">
    <property type="entry name" value="PAS-like_dom_sf"/>
</dbReference>
<keyword evidence="8" id="KW-0812">Transmembrane</keyword>
<evidence type="ECO:0000256" key="9">
    <source>
        <dbReference type="ARBA" id="ARBA00022729"/>
    </source>
</evidence>
<evidence type="ECO:0000256" key="22">
    <source>
        <dbReference type="PROSITE-ProRule" id="PRU00169"/>
    </source>
</evidence>
<evidence type="ECO:0000256" key="1">
    <source>
        <dbReference type="ARBA" id="ARBA00000085"/>
    </source>
</evidence>
<evidence type="ECO:0000256" key="8">
    <source>
        <dbReference type="ARBA" id="ARBA00022692"/>
    </source>
</evidence>
<evidence type="ECO:0000256" key="4">
    <source>
        <dbReference type="ARBA" id="ARBA00022475"/>
    </source>
</evidence>
<evidence type="ECO:0000256" key="12">
    <source>
        <dbReference type="ARBA" id="ARBA00022840"/>
    </source>
</evidence>
<dbReference type="RefSeq" id="WP_124682082.1">
    <property type="nucleotide sequence ID" value="NZ_CP033968.1"/>
</dbReference>
<feature type="modified residue" description="4-aspartylphosphate" evidence="22">
    <location>
        <position position="832"/>
    </location>
</feature>
<dbReference type="InterPro" id="IPR013655">
    <property type="entry name" value="PAS_fold_3"/>
</dbReference>
<dbReference type="SUPFAM" id="SSF55874">
    <property type="entry name" value="ATPase domain of HSP90 chaperone/DNA topoisomerase II/histidine kinase"/>
    <property type="match status" value="1"/>
</dbReference>
<dbReference type="CDD" id="cd00082">
    <property type="entry name" value="HisKA"/>
    <property type="match status" value="1"/>
</dbReference>
<dbReference type="Gene3D" id="1.10.287.130">
    <property type="match status" value="1"/>
</dbReference>
<evidence type="ECO:0000256" key="10">
    <source>
        <dbReference type="ARBA" id="ARBA00022741"/>
    </source>
</evidence>
<dbReference type="PROSITE" id="PS50112">
    <property type="entry name" value="PAS"/>
    <property type="match status" value="2"/>
</dbReference>
<dbReference type="InterPro" id="IPR004358">
    <property type="entry name" value="Sig_transdc_His_kin-like_C"/>
</dbReference>
<dbReference type="InterPro" id="IPR008207">
    <property type="entry name" value="Sig_transdc_His_kin_Hpt_dom"/>
</dbReference>
<dbReference type="SMART" id="SM00086">
    <property type="entry name" value="PAC"/>
    <property type="match status" value="3"/>
</dbReference>
<keyword evidence="14" id="KW-0902">Two-component regulatory system</keyword>
<evidence type="ECO:0000256" key="6">
    <source>
        <dbReference type="ARBA" id="ARBA00022553"/>
    </source>
</evidence>
<dbReference type="PROSITE" id="PS50894">
    <property type="entry name" value="HPT"/>
    <property type="match status" value="1"/>
</dbReference>
<dbReference type="InterPro" id="IPR036641">
    <property type="entry name" value="HPT_dom_sf"/>
</dbReference>
<dbReference type="CDD" id="cd16922">
    <property type="entry name" value="HATPase_EvgS-ArcB-TorS-like"/>
    <property type="match status" value="1"/>
</dbReference>
<dbReference type="SMART" id="SM00448">
    <property type="entry name" value="REC"/>
    <property type="match status" value="1"/>
</dbReference>
<dbReference type="Gene3D" id="3.40.50.2300">
    <property type="match status" value="1"/>
</dbReference>
<evidence type="ECO:0000259" key="25">
    <source>
        <dbReference type="PROSITE" id="PS50112"/>
    </source>
</evidence>
<dbReference type="InterPro" id="IPR003661">
    <property type="entry name" value="HisK_dim/P_dom"/>
</dbReference>
<dbReference type="InterPro" id="IPR001789">
    <property type="entry name" value="Sig_transdc_resp-reg_receiver"/>
</dbReference>
<dbReference type="GO" id="GO:0005524">
    <property type="term" value="F:ATP binding"/>
    <property type="evidence" value="ECO:0007669"/>
    <property type="project" value="UniProtKB-KW"/>
</dbReference>
<keyword evidence="13" id="KW-1133">Transmembrane helix</keyword>
<evidence type="ECO:0000259" key="27">
    <source>
        <dbReference type="PROSITE" id="PS50894"/>
    </source>
</evidence>
<dbReference type="PROSITE" id="PS50109">
    <property type="entry name" value="HIS_KIN"/>
    <property type="match status" value="1"/>
</dbReference>
<dbReference type="SUPFAM" id="SSF52172">
    <property type="entry name" value="CheY-like"/>
    <property type="match status" value="1"/>
</dbReference>
<evidence type="ECO:0000256" key="17">
    <source>
        <dbReference type="ARBA" id="ARBA00058004"/>
    </source>
</evidence>
<dbReference type="AlphaFoldDB" id="A0A3G8GUI0"/>
<dbReference type="Pfam" id="PF00072">
    <property type="entry name" value="Response_reg"/>
    <property type="match status" value="1"/>
</dbReference>
<dbReference type="Gene3D" id="3.30.565.10">
    <property type="entry name" value="Histidine kinase-like ATPase, C-terminal domain"/>
    <property type="match status" value="1"/>
</dbReference>
<dbReference type="InterPro" id="IPR000014">
    <property type="entry name" value="PAS"/>
</dbReference>
<keyword evidence="11" id="KW-0418">Kinase</keyword>
<keyword evidence="10" id="KW-0547">Nucleotide-binding</keyword>
<feature type="domain" description="Response regulatory" evidence="24">
    <location>
        <begin position="783"/>
        <end position="900"/>
    </location>
</feature>
<keyword evidence="15" id="KW-0843">Virulence</keyword>
<evidence type="ECO:0000256" key="11">
    <source>
        <dbReference type="ARBA" id="ARBA00022777"/>
    </source>
</evidence>
<feature type="modified residue" description="Phosphohistidine" evidence="21">
    <location>
        <position position="972"/>
    </location>
</feature>
<feature type="domain" description="PAC" evidence="26">
    <location>
        <begin position="220"/>
        <end position="273"/>
    </location>
</feature>
<dbReference type="EC" id="2.7.13.3" evidence="3"/>
<dbReference type="GO" id="GO:0009927">
    <property type="term" value="F:histidine phosphotransfer kinase activity"/>
    <property type="evidence" value="ECO:0007669"/>
    <property type="project" value="TreeGrafter"/>
</dbReference>
<keyword evidence="4" id="KW-1003">Cell membrane</keyword>
<evidence type="ECO:0000259" key="23">
    <source>
        <dbReference type="PROSITE" id="PS50109"/>
    </source>
</evidence>
<evidence type="ECO:0000256" key="5">
    <source>
        <dbReference type="ARBA" id="ARBA00022519"/>
    </source>
</evidence>
<dbReference type="SUPFAM" id="SSF47226">
    <property type="entry name" value="Histidine-containing phosphotransfer domain, HPT domain"/>
    <property type="match status" value="1"/>
</dbReference>
<comment type="subcellular location">
    <subcellularLocation>
        <location evidence="2">Cell inner membrane</location>
        <topology evidence="2">Multi-pass membrane protein</topology>
    </subcellularLocation>
</comment>
<evidence type="ECO:0000256" key="14">
    <source>
        <dbReference type="ARBA" id="ARBA00023012"/>
    </source>
</evidence>
<dbReference type="PRINTS" id="PR00344">
    <property type="entry name" value="BCTRLSENSOR"/>
</dbReference>
<evidence type="ECO:0000256" key="18">
    <source>
        <dbReference type="ARBA" id="ARBA00064003"/>
    </source>
</evidence>
<keyword evidence="6 22" id="KW-0597">Phosphoprotein</keyword>
<dbReference type="Proteomes" id="UP000270411">
    <property type="component" value="Plasmid unnamed1"/>
</dbReference>
<geneLocation type="plasmid" evidence="28">
    <name>unnamed1</name>
</geneLocation>
<keyword evidence="7" id="KW-0808">Transferase</keyword>
<dbReference type="PANTHER" id="PTHR43047:SF72">
    <property type="entry name" value="OSMOSENSING HISTIDINE PROTEIN KINASE SLN1"/>
    <property type="match status" value="1"/>
</dbReference>
<evidence type="ECO:0000256" key="7">
    <source>
        <dbReference type="ARBA" id="ARBA00022679"/>
    </source>
</evidence>
<dbReference type="GO" id="GO:0000155">
    <property type="term" value="F:phosphorelay sensor kinase activity"/>
    <property type="evidence" value="ECO:0007669"/>
    <property type="project" value="InterPro"/>
</dbReference>
<dbReference type="Pfam" id="PF00512">
    <property type="entry name" value="HisKA"/>
    <property type="match status" value="1"/>
</dbReference>
<evidence type="ECO:0000256" key="2">
    <source>
        <dbReference type="ARBA" id="ARBA00004429"/>
    </source>
</evidence>
<protein>
    <recommendedName>
        <fullName evidence="19">Sensory/regulatory protein RpfC</fullName>
        <ecNumber evidence="3">2.7.13.3</ecNumber>
    </recommendedName>
    <alternativeName>
        <fullName evidence="20">Virulence sensor protein BvgS</fullName>
    </alternativeName>
</protein>
<dbReference type="SUPFAM" id="SSF55785">
    <property type="entry name" value="PYP-like sensor domain (PAS domain)"/>
    <property type="match status" value="4"/>
</dbReference>
<dbReference type="Pfam" id="PF08447">
    <property type="entry name" value="PAS_3"/>
    <property type="match status" value="1"/>
</dbReference>
<feature type="domain" description="PAS" evidence="25">
    <location>
        <begin position="143"/>
        <end position="216"/>
    </location>
</feature>
<evidence type="ECO:0000256" key="21">
    <source>
        <dbReference type="PROSITE-ProRule" id="PRU00110"/>
    </source>
</evidence>
<evidence type="ECO:0000256" key="15">
    <source>
        <dbReference type="ARBA" id="ARBA00023026"/>
    </source>
</evidence>
<comment type="function">
    <text evidence="17">Member of the two-component regulatory system BvgS/BvgA. Phosphorylates BvgA via a four-step phosphorelay in response to environmental signals.</text>
</comment>
<dbReference type="CDD" id="cd17546">
    <property type="entry name" value="REC_hyHK_CKI1_RcsC-like"/>
    <property type="match status" value="1"/>
</dbReference>
<evidence type="ECO:0000256" key="16">
    <source>
        <dbReference type="ARBA" id="ARBA00023136"/>
    </source>
</evidence>
<feature type="domain" description="HPt" evidence="27">
    <location>
        <begin position="933"/>
        <end position="1032"/>
    </location>
</feature>
<dbReference type="SMART" id="SM00091">
    <property type="entry name" value="PAS"/>
    <property type="match status" value="4"/>
</dbReference>
<dbReference type="Pfam" id="PF00989">
    <property type="entry name" value="PAS"/>
    <property type="match status" value="1"/>
</dbReference>
<proteinExistence type="predicted"/>
<dbReference type="PROSITE" id="PS50110">
    <property type="entry name" value="RESPONSE_REGULATORY"/>
    <property type="match status" value="1"/>
</dbReference>
<organism evidence="28 29">
    <name type="scientific">Cupriavidus pauculus</name>
    <dbReference type="NCBI Taxonomy" id="82633"/>
    <lineage>
        <taxon>Bacteria</taxon>
        <taxon>Pseudomonadati</taxon>
        <taxon>Pseudomonadota</taxon>
        <taxon>Betaproteobacteria</taxon>
        <taxon>Burkholderiales</taxon>
        <taxon>Burkholderiaceae</taxon>
        <taxon>Cupriavidus</taxon>
    </lineage>
</organism>
<evidence type="ECO:0000256" key="13">
    <source>
        <dbReference type="ARBA" id="ARBA00022989"/>
    </source>
</evidence>
<evidence type="ECO:0000256" key="20">
    <source>
        <dbReference type="ARBA" id="ARBA00070152"/>
    </source>
</evidence>
<dbReference type="InterPro" id="IPR000700">
    <property type="entry name" value="PAS-assoc_C"/>
</dbReference>
<dbReference type="Gene3D" id="1.20.120.160">
    <property type="entry name" value="HPT domain"/>
    <property type="match status" value="1"/>
</dbReference>
<evidence type="ECO:0000313" key="29">
    <source>
        <dbReference type="Proteomes" id="UP000270411"/>
    </source>
</evidence>
<dbReference type="EMBL" id="CP033968">
    <property type="protein sequence ID" value="AZG11936.1"/>
    <property type="molecule type" value="Genomic_DNA"/>
</dbReference>